<evidence type="ECO:0000313" key="3">
    <source>
        <dbReference type="EMBL" id="AYE93291.1"/>
    </source>
</evidence>
<dbReference type="GO" id="GO:0004519">
    <property type="term" value="F:endonuclease activity"/>
    <property type="evidence" value="ECO:0007669"/>
    <property type="project" value="UniProtKB-KW"/>
</dbReference>
<keyword evidence="4" id="KW-0496">Mitochondrion</keyword>
<dbReference type="PANTHER" id="PTHR36181:SF4">
    <property type="entry name" value="LAGLIDADG ENDONUCLEASE"/>
    <property type="match status" value="1"/>
</dbReference>
<reference evidence="4" key="1">
    <citation type="submission" date="2018-08" db="EMBL/GenBank/DDBJ databases">
        <title>Comparative mitochondrial genomics of the basidiomycete Termitomyces.</title>
        <authorList>
            <person name="Nieuwenhuis M."/>
        </authorList>
    </citation>
    <scope>NUCLEOTIDE SEQUENCE</scope>
    <source>
        <strain evidence="4">T13</strain>
    </source>
</reference>
<dbReference type="InterPro" id="IPR004860">
    <property type="entry name" value="LAGLIDADG_dom"/>
</dbReference>
<dbReference type="EMBL" id="MH725796">
    <property type="protein sequence ID" value="AYE93310.1"/>
    <property type="molecule type" value="Genomic_DNA"/>
</dbReference>
<keyword evidence="4" id="KW-0540">Nuclease</keyword>
<feature type="domain" description="Homing endonuclease LAGLIDADG" evidence="2">
    <location>
        <begin position="273"/>
        <end position="371"/>
    </location>
</feature>
<keyword evidence="4" id="KW-0378">Hydrolase</keyword>
<gene>
    <name evidence="4" type="primary">oi1rns</name>
    <name evidence="3" type="ORF">C0988_000017</name>
    <name evidence="4" type="ORF">C0988_000018</name>
</gene>
<evidence type="ECO:0000313" key="4">
    <source>
        <dbReference type="EMBL" id="AYE93310.1"/>
    </source>
</evidence>
<feature type="domain" description="Homing endonuclease LAGLIDADG" evidence="2">
    <location>
        <begin position="114"/>
        <end position="215"/>
    </location>
</feature>
<protein>
    <submittedName>
        <fullName evidence="4">LAGLIDADG homing endonuclease</fullName>
    </submittedName>
</protein>
<evidence type="ECO:0000256" key="1">
    <source>
        <dbReference type="ARBA" id="ARBA00002670"/>
    </source>
</evidence>
<comment type="function">
    <text evidence="1">Mitochondrial DNA endonuclease involved in intron homing.</text>
</comment>
<accession>A0A386TYL0</accession>
<dbReference type="InterPro" id="IPR051289">
    <property type="entry name" value="LAGLIDADG_Endonuclease"/>
</dbReference>
<dbReference type="Pfam" id="PF00961">
    <property type="entry name" value="LAGLIDADG_1"/>
    <property type="match status" value="2"/>
</dbReference>
<keyword evidence="4" id="KW-0255">Endonuclease</keyword>
<sequence length="402" mass="45661">MIPNYNWKIISGWTNYSGTVISHKMNENEMGYRGSKSDFVMKSVKEQRVDGSWSIKATTKGMLLRYTLMGFERNYQVKVPSKQLNKSFFSTISAIAEKDGVLLRRTTLNPYFVSGFADAESYFSTTIYKNNKLKTGYRVSSFFGIRLNQRDSLILYQLQEFFGGVGTISIDAKANAVKYSVDSLKDLTTIIIPHFKKYPLISQKAGDFILFEQIVELMNKGAHLTMDGLQQIINIKASINLGISDVVKSEFDVKPAKRPIIKTASIPDPNWVSGFVSGEGNFDAGIRKSTNVIGFRVYLRFRLSQHARDTQLMELIIKYLGAGRLELDPRKPVTYLVIGKFSDLIQIIIPFFNKYPILGNKHLDYQDWCKIANLITLGLHTTNEGFEEIRQIESGMNKGRKK</sequence>
<dbReference type="Gene3D" id="3.10.28.10">
    <property type="entry name" value="Homing endonucleases"/>
    <property type="match status" value="2"/>
</dbReference>
<dbReference type="FunFam" id="3.10.28.10:FF:000010">
    <property type="entry name" value="LAGLIDADG homing endonuclease I-LtrII"/>
    <property type="match status" value="1"/>
</dbReference>
<dbReference type="EMBL" id="MH725796">
    <property type="protein sequence ID" value="AYE93291.1"/>
    <property type="molecule type" value="Genomic_DNA"/>
</dbReference>
<dbReference type="SUPFAM" id="SSF55608">
    <property type="entry name" value="Homing endonucleases"/>
    <property type="match status" value="2"/>
</dbReference>
<dbReference type="AlphaFoldDB" id="A0A386TYL0"/>
<dbReference type="GO" id="GO:0005739">
    <property type="term" value="C:mitochondrion"/>
    <property type="evidence" value="ECO:0007669"/>
    <property type="project" value="UniProtKB-ARBA"/>
</dbReference>
<dbReference type="InterPro" id="IPR027434">
    <property type="entry name" value="Homing_endonucl"/>
</dbReference>
<name>A0A386TYL0_9AGAR</name>
<evidence type="ECO:0000259" key="2">
    <source>
        <dbReference type="Pfam" id="PF00961"/>
    </source>
</evidence>
<dbReference type="PANTHER" id="PTHR36181">
    <property type="entry name" value="INTRON-ENCODED ENDONUCLEASE AI3-RELATED"/>
    <property type="match status" value="1"/>
</dbReference>
<geneLocation type="mitochondrion" evidence="4"/>
<organism evidence="4">
    <name type="scientific">Termitomyces sp</name>
    <dbReference type="NCBI Taxonomy" id="1916073"/>
    <lineage>
        <taxon>Eukaryota</taxon>
        <taxon>Fungi</taxon>
        <taxon>Dikarya</taxon>
        <taxon>Basidiomycota</taxon>
        <taxon>Agaricomycotina</taxon>
        <taxon>Agaricomycetes</taxon>
        <taxon>Agaricomycetidae</taxon>
        <taxon>Agaricales</taxon>
        <taxon>Tricholomatineae</taxon>
        <taxon>Lyophyllaceae</taxon>
        <taxon>Termitomyces</taxon>
    </lineage>
</organism>
<proteinExistence type="predicted"/>